<proteinExistence type="predicted"/>
<feature type="transmembrane region" description="Helical" evidence="2">
    <location>
        <begin position="6"/>
        <end position="25"/>
    </location>
</feature>
<protein>
    <submittedName>
        <fullName evidence="3">Uncharacterized membrane protein YraQ (UPF0718 family)</fullName>
    </submittedName>
</protein>
<dbReference type="InterPro" id="IPR038050">
    <property type="entry name" value="Neuro_actylchol_rec"/>
</dbReference>
<keyword evidence="4" id="KW-1185">Reference proteome</keyword>
<dbReference type="Proteomes" id="UP001236723">
    <property type="component" value="Unassembled WGS sequence"/>
</dbReference>
<evidence type="ECO:0000313" key="4">
    <source>
        <dbReference type="Proteomes" id="UP001236723"/>
    </source>
</evidence>
<name>A0ABU0DQD0_9BACI</name>
<evidence type="ECO:0000313" key="3">
    <source>
        <dbReference type="EMBL" id="MDQ0350646.1"/>
    </source>
</evidence>
<sequence length="107" mass="12504">MVGSVWHNVVLSTFISVYVFLLSLTNNTPQHSLIRAIITLILAFLITYIFRRIITYIFETKTVSQQGEHKENVQENKEPVEHIEDQEENDEMNSTETAKHIRNLMNE</sequence>
<keyword evidence="2" id="KW-0472">Membrane</keyword>
<accession>A0ABU0DQD0</accession>
<reference evidence="3 4" key="1">
    <citation type="submission" date="2023-07" db="EMBL/GenBank/DDBJ databases">
        <title>Genomic Encyclopedia of Type Strains, Phase IV (KMG-IV): sequencing the most valuable type-strain genomes for metagenomic binning, comparative biology and taxonomic classification.</title>
        <authorList>
            <person name="Goeker M."/>
        </authorList>
    </citation>
    <scope>NUCLEOTIDE SEQUENCE [LARGE SCALE GENOMIC DNA]</scope>
    <source>
        <strain evidence="3 4">DSM 15448</strain>
    </source>
</reference>
<comment type="caution">
    <text evidence="3">The sequence shown here is derived from an EMBL/GenBank/DDBJ whole genome shotgun (WGS) entry which is preliminary data.</text>
</comment>
<dbReference type="Gene3D" id="1.20.58.390">
    <property type="entry name" value="Neurotransmitter-gated ion-channel transmembrane domain"/>
    <property type="match status" value="1"/>
</dbReference>
<keyword evidence="2" id="KW-1133">Transmembrane helix</keyword>
<dbReference type="RefSeq" id="WP_307065681.1">
    <property type="nucleotide sequence ID" value="NZ_JAUSUP010000001.1"/>
</dbReference>
<dbReference type="EMBL" id="JAUSUP010000001">
    <property type="protein sequence ID" value="MDQ0350646.1"/>
    <property type="molecule type" value="Genomic_DNA"/>
</dbReference>
<feature type="compositionally biased region" description="Basic and acidic residues" evidence="1">
    <location>
        <begin position="67"/>
        <end position="83"/>
    </location>
</feature>
<evidence type="ECO:0000256" key="2">
    <source>
        <dbReference type="SAM" id="Phobius"/>
    </source>
</evidence>
<feature type="compositionally biased region" description="Acidic residues" evidence="1">
    <location>
        <begin position="84"/>
        <end position="93"/>
    </location>
</feature>
<evidence type="ECO:0000256" key="1">
    <source>
        <dbReference type="SAM" id="MobiDB-lite"/>
    </source>
</evidence>
<gene>
    <name evidence="3" type="ORF">J2R98_000449</name>
</gene>
<organism evidence="3 4">
    <name type="scientific">Alkalibacillus filiformis</name>
    <dbReference type="NCBI Taxonomy" id="200990"/>
    <lineage>
        <taxon>Bacteria</taxon>
        <taxon>Bacillati</taxon>
        <taxon>Bacillota</taxon>
        <taxon>Bacilli</taxon>
        <taxon>Bacillales</taxon>
        <taxon>Bacillaceae</taxon>
        <taxon>Alkalibacillus</taxon>
    </lineage>
</organism>
<feature type="region of interest" description="Disordered" evidence="1">
    <location>
        <begin position="66"/>
        <end position="107"/>
    </location>
</feature>
<feature type="transmembrane region" description="Helical" evidence="2">
    <location>
        <begin position="32"/>
        <end position="50"/>
    </location>
</feature>
<keyword evidence="2" id="KW-0812">Transmembrane</keyword>